<name>A0AAW1KPW4_POPJA</name>
<dbReference type="InterPro" id="IPR009040">
    <property type="entry name" value="Ferritin-like_diiron"/>
</dbReference>
<dbReference type="EMBL" id="JASPKY010000192">
    <property type="protein sequence ID" value="KAK9722026.1"/>
    <property type="molecule type" value="Genomic_DNA"/>
</dbReference>
<comment type="function">
    <text evidence="6">Stores iron in a soluble, non-toxic, readily available form. Important for iron homeostasis. Iron is taken up in the ferrous form and deposited as ferric hydroxides after oxidation.</text>
</comment>
<dbReference type="Pfam" id="PF00210">
    <property type="entry name" value="Ferritin"/>
    <property type="match status" value="1"/>
</dbReference>
<evidence type="ECO:0000256" key="4">
    <source>
        <dbReference type="ARBA" id="ARBA00023004"/>
    </source>
</evidence>
<evidence type="ECO:0000256" key="1">
    <source>
        <dbReference type="ARBA" id="ARBA00007513"/>
    </source>
</evidence>
<dbReference type="Proteomes" id="UP001458880">
    <property type="component" value="Unassembled WGS sequence"/>
</dbReference>
<dbReference type="InterPro" id="IPR012347">
    <property type="entry name" value="Ferritin-like"/>
</dbReference>
<evidence type="ECO:0000313" key="9">
    <source>
        <dbReference type="Proteomes" id="UP001458880"/>
    </source>
</evidence>
<comment type="caution">
    <text evidence="8">The sequence shown here is derived from an EMBL/GenBank/DDBJ whole genome shotgun (WGS) entry which is preliminary data.</text>
</comment>
<keyword evidence="4 5" id="KW-0408">Iron</keyword>
<dbReference type="InterPro" id="IPR001519">
    <property type="entry name" value="Ferritin"/>
</dbReference>
<dbReference type="PANTHER" id="PTHR11431">
    <property type="entry name" value="FERRITIN"/>
    <property type="match status" value="1"/>
</dbReference>
<dbReference type="Gene3D" id="1.20.1260.10">
    <property type="match status" value="1"/>
</dbReference>
<evidence type="ECO:0000256" key="3">
    <source>
        <dbReference type="ARBA" id="ARBA00022723"/>
    </source>
</evidence>
<proteinExistence type="inferred from homology"/>
<evidence type="ECO:0000256" key="2">
    <source>
        <dbReference type="ARBA" id="ARBA00022434"/>
    </source>
</evidence>
<dbReference type="AlphaFoldDB" id="A0AAW1KPW4"/>
<dbReference type="PANTHER" id="PTHR11431:SF51">
    <property type="entry name" value="FERRITIN"/>
    <property type="match status" value="1"/>
</dbReference>
<feature type="binding site" evidence="5">
    <location>
        <position position="197"/>
    </location>
    <ligand>
        <name>Fe cation</name>
        <dbReference type="ChEBI" id="CHEBI:24875"/>
        <label>1</label>
    </ligand>
</feature>
<reference evidence="8 9" key="1">
    <citation type="journal article" date="2024" name="BMC Genomics">
        <title>De novo assembly and annotation of Popillia japonica's genome with initial clues to its potential as an invasive pest.</title>
        <authorList>
            <person name="Cucini C."/>
            <person name="Boschi S."/>
            <person name="Funari R."/>
            <person name="Cardaioli E."/>
            <person name="Iannotti N."/>
            <person name="Marturano G."/>
            <person name="Paoli F."/>
            <person name="Bruttini M."/>
            <person name="Carapelli A."/>
            <person name="Frati F."/>
            <person name="Nardi F."/>
        </authorList>
    </citation>
    <scope>NUCLEOTIDE SEQUENCE [LARGE SCALE GENOMIC DNA]</scope>
    <source>
        <strain evidence="8">DMR45628</strain>
    </source>
</reference>
<dbReference type="PROSITE" id="PS50905">
    <property type="entry name" value="FERRITIN_LIKE"/>
    <property type="match status" value="1"/>
</dbReference>
<dbReference type="GO" id="GO:0006826">
    <property type="term" value="P:iron ion transport"/>
    <property type="evidence" value="ECO:0007669"/>
    <property type="project" value="InterPro"/>
</dbReference>
<accession>A0AAW1KPW4</accession>
<evidence type="ECO:0000313" key="8">
    <source>
        <dbReference type="EMBL" id="KAK9722026.1"/>
    </source>
</evidence>
<sequence>MIYFQLKDYNDRKRMILNLSAFTHTVDFYLKNPRFPFIHDYAGEIPGIMKSFVVFAVLCVAVQAANEFCYRDVDRACKKAGSKEQPKISNCNAKYGAIDVVLPDLQKYANTHITKSFEYLLMATHYANYEKNREGFGKLFRSLSDEKWHDAIELMKYIGKRGGEMNFRTRKAEANVTRQNDFELYELESLSKALDIEKELAIDAHDIHGEATRRRKEYHDPEISSFIEEEYVHKHSKTIRKLTGYTHDLLKILDGPERSLGLYLFDDYLQSQ</sequence>
<dbReference type="InterPro" id="IPR008331">
    <property type="entry name" value="Ferritin_DPS_dom"/>
</dbReference>
<protein>
    <recommendedName>
        <fullName evidence="6">Ferritin</fullName>
    </recommendedName>
</protein>
<evidence type="ECO:0000256" key="6">
    <source>
        <dbReference type="RuleBase" id="RU361145"/>
    </source>
</evidence>
<organism evidence="8 9">
    <name type="scientific">Popillia japonica</name>
    <name type="common">Japanese beetle</name>
    <dbReference type="NCBI Taxonomy" id="7064"/>
    <lineage>
        <taxon>Eukaryota</taxon>
        <taxon>Metazoa</taxon>
        <taxon>Ecdysozoa</taxon>
        <taxon>Arthropoda</taxon>
        <taxon>Hexapoda</taxon>
        <taxon>Insecta</taxon>
        <taxon>Pterygota</taxon>
        <taxon>Neoptera</taxon>
        <taxon>Endopterygota</taxon>
        <taxon>Coleoptera</taxon>
        <taxon>Polyphaga</taxon>
        <taxon>Scarabaeiformia</taxon>
        <taxon>Scarabaeidae</taxon>
        <taxon>Rutelinae</taxon>
        <taxon>Popillia</taxon>
    </lineage>
</organism>
<feature type="domain" description="Ferritin-like diiron" evidence="7">
    <location>
        <begin position="95"/>
        <end position="253"/>
    </location>
</feature>
<keyword evidence="9" id="KW-1185">Reference proteome</keyword>
<dbReference type="GO" id="GO:0005737">
    <property type="term" value="C:cytoplasm"/>
    <property type="evidence" value="ECO:0007669"/>
    <property type="project" value="TreeGrafter"/>
</dbReference>
<keyword evidence="2 6" id="KW-0409">Iron storage</keyword>
<dbReference type="SUPFAM" id="SSF47240">
    <property type="entry name" value="Ferritin-like"/>
    <property type="match status" value="1"/>
</dbReference>
<comment type="similarity">
    <text evidence="1 6">Belongs to the ferritin family.</text>
</comment>
<evidence type="ECO:0000259" key="7">
    <source>
        <dbReference type="PROSITE" id="PS50905"/>
    </source>
</evidence>
<dbReference type="GO" id="GO:0008198">
    <property type="term" value="F:ferrous iron binding"/>
    <property type="evidence" value="ECO:0007669"/>
    <property type="project" value="TreeGrafter"/>
</dbReference>
<dbReference type="GO" id="GO:0008199">
    <property type="term" value="F:ferric iron binding"/>
    <property type="evidence" value="ECO:0007669"/>
    <property type="project" value="InterPro"/>
</dbReference>
<dbReference type="InterPro" id="IPR009078">
    <property type="entry name" value="Ferritin-like_SF"/>
</dbReference>
<gene>
    <name evidence="8" type="ORF">QE152_g19856</name>
</gene>
<dbReference type="GO" id="GO:0006879">
    <property type="term" value="P:intracellular iron ion homeostasis"/>
    <property type="evidence" value="ECO:0007669"/>
    <property type="project" value="UniProtKB-KW"/>
</dbReference>
<evidence type="ECO:0000256" key="5">
    <source>
        <dbReference type="PIRSR" id="PIRSR601519-1"/>
    </source>
</evidence>
<dbReference type="CDD" id="cd01056">
    <property type="entry name" value="Euk_Ferritin"/>
    <property type="match status" value="1"/>
</dbReference>
<keyword evidence="3 5" id="KW-0479">Metal-binding</keyword>